<dbReference type="AlphaFoldDB" id="A0A9X2L3B4"/>
<evidence type="ECO:0000256" key="4">
    <source>
        <dbReference type="ARBA" id="ARBA00022917"/>
    </source>
</evidence>
<evidence type="ECO:0000313" key="9">
    <source>
        <dbReference type="EMBL" id="MCP9291570.1"/>
    </source>
</evidence>
<dbReference type="EMBL" id="JANDBC010000001">
    <property type="protein sequence ID" value="MCP9291570.1"/>
    <property type="molecule type" value="Genomic_DNA"/>
</dbReference>
<dbReference type="RefSeq" id="WP_255134434.1">
    <property type="nucleotide sequence ID" value="NZ_CP175953.1"/>
</dbReference>
<dbReference type="GO" id="GO:0005737">
    <property type="term" value="C:cytoplasm"/>
    <property type="evidence" value="ECO:0007669"/>
    <property type="project" value="UniProtKB-SubCell"/>
</dbReference>
<protein>
    <recommendedName>
        <fullName evidence="6">Ribosome-recycling factor</fullName>
        <shortName evidence="6">RRF</shortName>
    </recommendedName>
    <alternativeName>
        <fullName evidence="6">Ribosome-releasing factor</fullName>
    </alternativeName>
</protein>
<feature type="compositionally biased region" description="Basic and acidic residues" evidence="7">
    <location>
        <begin position="145"/>
        <end position="159"/>
    </location>
</feature>
<dbReference type="NCBIfam" id="TIGR00496">
    <property type="entry name" value="frr"/>
    <property type="match status" value="1"/>
</dbReference>
<organism evidence="9 10">
    <name type="scientific">Gracilimonas sediminicola</name>
    <dbReference type="NCBI Taxonomy" id="2952158"/>
    <lineage>
        <taxon>Bacteria</taxon>
        <taxon>Pseudomonadati</taxon>
        <taxon>Balneolota</taxon>
        <taxon>Balneolia</taxon>
        <taxon>Balneolales</taxon>
        <taxon>Balneolaceae</taxon>
        <taxon>Gracilimonas</taxon>
    </lineage>
</organism>
<evidence type="ECO:0000256" key="6">
    <source>
        <dbReference type="HAMAP-Rule" id="MF_00040"/>
    </source>
</evidence>
<dbReference type="Gene3D" id="3.30.1360.40">
    <property type="match status" value="1"/>
</dbReference>
<dbReference type="PANTHER" id="PTHR20982">
    <property type="entry name" value="RIBOSOME RECYCLING FACTOR"/>
    <property type="match status" value="1"/>
</dbReference>
<evidence type="ECO:0000313" key="10">
    <source>
        <dbReference type="Proteomes" id="UP001139125"/>
    </source>
</evidence>
<evidence type="ECO:0000256" key="5">
    <source>
        <dbReference type="ARBA" id="ARBA00025050"/>
    </source>
</evidence>
<keyword evidence="10" id="KW-1185">Reference proteome</keyword>
<dbReference type="Proteomes" id="UP001139125">
    <property type="component" value="Unassembled WGS sequence"/>
</dbReference>
<name>A0A9X2L3B4_9BACT</name>
<sequence>MISEELQEIIDEAEINMDEATAYFKKELSHVRAGKANPALLEGIKVEYYGSQTPLQQLANVSAPEARLLVVQPYDKSSMEDIEKAIMSAGLGLNPNNDGERILIPLPVLTEERRKELVKHSKDIAEKAKISIRNTRRDANDAIKKKVESESLSEDSKYEAEDEVQSLTDKYTAKVDELLEKKEKEIMTV</sequence>
<dbReference type="PANTHER" id="PTHR20982:SF3">
    <property type="entry name" value="MITOCHONDRIAL RIBOSOME RECYCLING FACTOR PSEUDO 1"/>
    <property type="match status" value="1"/>
</dbReference>
<evidence type="ECO:0000256" key="1">
    <source>
        <dbReference type="ARBA" id="ARBA00004496"/>
    </source>
</evidence>
<dbReference type="SUPFAM" id="SSF55194">
    <property type="entry name" value="Ribosome recycling factor, RRF"/>
    <property type="match status" value="1"/>
</dbReference>
<keyword evidence="4 6" id="KW-0648">Protein biosynthesis</keyword>
<dbReference type="Gene3D" id="1.10.132.20">
    <property type="entry name" value="Ribosome-recycling factor"/>
    <property type="match status" value="1"/>
</dbReference>
<keyword evidence="3 6" id="KW-0963">Cytoplasm</keyword>
<evidence type="ECO:0000256" key="2">
    <source>
        <dbReference type="ARBA" id="ARBA00005912"/>
    </source>
</evidence>
<evidence type="ECO:0000259" key="8">
    <source>
        <dbReference type="Pfam" id="PF01765"/>
    </source>
</evidence>
<proteinExistence type="inferred from homology"/>
<dbReference type="FunFam" id="3.30.1360.40:FF:000001">
    <property type="entry name" value="Ribosome-recycling factor"/>
    <property type="match status" value="1"/>
</dbReference>
<accession>A0A9X2L3B4</accession>
<feature type="domain" description="Ribosome recycling factor" evidence="8">
    <location>
        <begin position="24"/>
        <end position="187"/>
    </location>
</feature>
<evidence type="ECO:0000256" key="7">
    <source>
        <dbReference type="SAM" id="MobiDB-lite"/>
    </source>
</evidence>
<comment type="similarity">
    <text evidence="2 6">Belongs to the RRF family.</text>
</comment>
<dbReference type="CDD" id="cd00520">
    <property type="entry name" value="RRF"/>
    <property type="match status" value="1"/>
</dbReference>
<dbReference type="InterPro" id="IPR023584">
    <property type="entry name" value="Ribosome_recyc_fac_dom"/>
</dbReference>
<dbReference type="FunFam" id="1.10.132.20:FF:000001">
    <property type="entry name" value="Ribosome-recycling factor"/>
    <property type="match status" value="1"/>
</dbReference>
<dbReference type="GO" id="GO:0043023">
    <property type="term" value="F:ribosomal large subunit binding"/>
    <property type="evidence" value="ECO:0007669"/>
    <property type="project" value="TreeGrafter"/>
</dbReference>
<comment type="function">
    <text evidence="5 6">Responsible for the release of ribosomes from messenger RNA at the termination of protein biosynthesis. May increase the efficiency of translation by recycling ribosomes from one round of translation to another.</text>
</comment>
<evidence type="ECO:0000256" key="3">
    <source>
        <dbReference type="ARBA" id="ARBA00022490"/>
    </source>
</evidence>
<feature type="region of interest" description="Disordered" evidence="7">
    <location>
        <begin position="145"/>
        <end position="166"/>
    </location>
</feature>
<comment type="subcellular location">
    <subcellularLocation>
        <location evidence="1 6">Cytoplasm</location>
    </subcellularLocation>
</comment>
<comment type="caution">
    <text evidence="9">The sequence shown here is derived from an EMBL/GenBank/DDBJ whole genome shotgun (WGS) entry which is preliminary data.</text>
</comment>
<reference evidence="9" key="1">
    <citation type="submission" date="2022-06" db="EMBL/GenBank/DDBJ databases">
        <title>Gracilimonas sp. CAU 1638 isolated from sea sediment.</title>
        <authorList>
            <person name="Kim W."/>
        </authorList>
    </citation>
    <scope>NUCLEOTIDE SEQUENCE</scope>
    <source>
        <strain evidence="9">CAU 1638</strain>
    </source>
</reference>
<dbReference type="GO" id="GO:0006415">
    <property type="term" value="P:translational termination"/>
    <property type="evidence" value="ECO:0007669"/>
    <property type="project" value="UniProtKB-UniRule"/>
</dbReference>
<dbReference type="Pfam" id="PF01765">
    <property type="entry name" value="RRF"/>
    <property type="match status" value="1"/>
</dbReference>
<dbReference type="InterPro" id="IPR002661">
    <property type="entry name" value="Ribosome_recyc_fac"/>
</dbReference>
<dbReference type="InterPro" id="IPR036191">
    <property type="entry name" value="RRF_sf"/>
</dbReference>
<gene>
    <name evidence="6 9" type="primary">frr</name>
    <name evidence="9" type="ORF">NM125_08250</name>
</gene>
<dbReference type="HAMAP" id="MF_00040">
    <property type="entry name" value="RRF"/>
    <property type="match status" value="1"/>
</dbReference>